<feature type="chain" id="PRO_5041224756" description="Secreted protein" evidence="1">
    <location>
        <begin position="23"/>
        <end position="89"/>
    </location>
</feature>
<accession>A0AA39XW67</accession>
<evidence type="ECO:0000256" key="1">
    <source>
        <dbReference type="SAM" id="SignalP"/>
    </source>
</evidence>
<name>A0AA39XW67_9PEZI</name>
<keyword evidence="3" id="KW-1185">Reference proteome</keyword>
<proteinExistence type="predicted"/>
<feature type="signal peptide" evidence="1">
    <location>
        <begin position="1"/>
        <end position="22"/>
    </location>
</feature>
<comment type="caution">
    <text evidence="2">The sequence shown here is derived from an EMBL/GenBank/DDBJ whole genome shotgun (WGS) entry which is preliminary data.</text>
</comment>
<protein>
    <recommendedName>
        <fullName evidence="4">Secreted protein</fullName>
    </recommendedName>
</protein>
<evidence type="ECO:0008006" key="4">
    <source>
        <dbReference type="Google" id="ProtNLM"/>
    </source>
</evidence>
<dbReference type="Proteomes" id="UP001174936">
    <property type="component" value="Unassembled WGS sequence"/>
</dbReference>
<gene>
    <name evidence="2" type="ORF">B0T16DRAFT_204514</name>
</gene>
<sequence length="89" mass="10332">MMREIFLDLAALLATRLDTVSSPSVCTYLDSTLHCTCFPDEMALGSDLFHEQICRFCDRPRKPRPLIRIHRSLVCASFVWQLLTWRKTS</sequence>
<organism evidence="2 3">
    <name type="scientific">Cercophora newfieldiana</name>
    <dbReference type="NCBI Taxonomy" id="92897"/>
    <lineage>
        <taxon>Eukaryota</taxon>
        <taxon>Fungi</taxon>
        <taxon>Dikarya</taxon>
        <taxon>Ascomycota</taxon>
        <taxon>Pezizomycotina</taxon>
        <taxon>Sordariomycetes</taxon>
        <taxon>Sordariomycetidae</taxon>
        <taxon>Sordariales</taxon>
        <taxon>Lasiosphaeriaceae</taxon>
        <taxon>Cercophora</taxon>
    </lineage>
</organism>
<evidence type="ECO:0000313" key="3">
    <source>
        <dbReference type="Proteomes" id="UP001174936"/>
    </source>
</evidence>
<reference evidence="2" key="1">
    <citation type="submission" date="2023-06" db="EMBL/GenBank/DDBJ databases">
        <title>Genome-scale phylogeny and comparative genomics of the fungal order Sordariales.</title>
        <authorList>
            <consortium name="Lawrence Berkeley National Laboratory"/>
            <person name="Hensen N."/>
            <person name="Bonometti L."/>
            <person name="Westerberg I."/>
            <person name="Brannstrom I.O."/>
            <person name="Guillou S."/>
            <person name="Cros-Aarteil S."/>
            <person name="Calhoun S."/>
            <person name="Haridas S."/>
            <person name="Kuo A."/>
            <person name="Mondo S."/>
            <person name="Pangilinan J."/>
            <person name="Riley R."/>
            <person name="Labutti K."/>
            <person name="Andreopoulos B."/>
            <person name="Lipzen A."/>
            <person name="Chen C."/>
            <person name="Yanf M."/>
            <person name="Daum C."/>
            <person name="Ng V."/>
            <person name="Clum A."/>
            <person name="Steindorff A."/>
            <person name="Ohm R."/>
            <person name="Martin F."/>
            <person name="Silar P."/>
            <person name="Natvig D."/>
            <person name="Lalanne C."/>
            <person name="Gautier V."/>
            <person name="Ament-Velasquez S.L."/>
            <person name="Kruys A."/>
            <person name="Hutchinson M.I."/>
            <person name="Powell A.J."/>
            <person name="Barry K."/>
            <person name="Miller A.N."/>
            <person name="Grigoriev I.V."/>
            <person name="Debuchy R."/>
            <person name="Gladieux P."/>
            <person name="Thoren M.H."/>
            <person name="Johannesson H."/>
        </authorList>
    </citation>
    <scope>NUCLEOTIDE SEQUENCE</scope>
    <source>
        <strain evidence="2">SMH2532-1</strain>
    </source>
</reference>
<evidence type="ECO:0000313" key="2">
    <source>
        <dbReference type="EMBL" id="KAK0640930.1"/>
    </source>
</evidence>
<dbReference type="EMBL" id="JAULSV010000006">
    <property type="protein sequence ID" value="KAK0640930.1"/>
    <property type="molecule type" value="Genomic_DNA"/>
</dbReference>
<keyword evidence="1" id="KW-0732">Signal</keyword>
<dbReference type="AlphaFoldDB" id="A0AA39XW67"/>